<feature type="transmembrane region" description="Helical" evidence="1">
    <location>
        <begin position="16"/>
        <end position="40"/>
    </location>
</feature>
<protein>
    <recommendedName>
        <fullName evidence="4">Pentapeptide repeat family protein</fullName>
    </recommendedName>
</protein>
<dbReference type="Proteomes" id="UP000033066">
    <property type="component" value="Chromosome"/>
</dbReference>
<dbReference type="PANTHER" id="PTHR14136:SF17">
    <property type="entry name" value="BTB_POZ DOMAIN-CONTAINING PROTEIN KCTD9"/>
    <property type="match status" value="1"/>
</dbReference>
<evidence type="ECO:0000256" key="1">
    <source>
        <dbReference type="SAM" id="Phobius"/>
    </source>
</evidence>
<keyword evidence="3" id="KW-1185">Reference proteome</keyword>
<proteinExistence type="predicted"/>
<feature type="transmembrane region" description="Helical" evidence="1">
    <location>
        <begin position="70"/>
        <end position="93"/>
    </location>
</feature>
<dbReference type="KEGG" id="mbak:MSBR3_1934"/>
<dbReference type="EMBL" id="CP009517">
    <property type="protein sequence ID" value="AKB82512.1"/>
    <property type="molecule type" value="Genomic_DNA"/>
</dbReference>
<dbReference type="InterPro" id="IPR051082">
    <property type="entry name" value="Pentapeptide-BTB/POZ_domain"/>
</dbReference>
<evidence type="ECO:0000313" key="3">
    <source>
        <dbReference type="Proteomes" id="UP000033066"/>
    </source>
</evidence>
<dbReference type="GeneID" id="25418745"/>
<dbReference type="PATRIC" id="fig|1434107.4.peg.2482"/>
<dbReference type="HOGENOM" id="CLU_033401_0_0_2"/>
<keyword evidence="1" id="KW-0812">Transmembrane</keyword>
<dbReference type="PANTHER" id="PTHR14136">
    <property type="entry name" value="BTB_POZ DOMAIN-CONTAINING PROTEIN KCTD9"/>
    <property type="match status" value="1"/>
</dbReference>
<evidence type="ECO:0008006" key="4">
    <source>
        <dbReference type="Google" id="ProtNLM"/>
    </source>
</evidence>
<dbReference type="RefSeq" id="WP_052723360.1">
    <property type="nucleotide sequence ID" value="NZ_CP009517.1"/>
</dbReference>
<evidence type="ECO:0000313" key="2">
    <source>
        <dbReference type="EMBL" id="AKB82512.1"/>
    </source>
</evidence>
<dbReference type="Gene3D" id="2.160.20.80">
    <property type="entry name" value="E3 ubiquitin-protein ligase SopA"/>
    <property type="match status" value="1"/>
</dbReference>
<sequence>MALKKEAYENVREHKLLIWILIVFAVALVFIALLLGYLVFTYPVNQVSQYGITNATEKANLINQYRTTSIQLISIFAQIFGGIAVLIGIYFAWGNLTTAREGQITERFTRAVNQLGAIDQSGNPAIEIRLGGIYALERIADRSGKDYWPIMEILTAYIRKNSPIENYNIKTEDIKNQDKVSFDIQAILTVIKRRRYFFNSGESDCLDLHETCLNGANLKGAHLEKVNLYRANLKKADLEGAYLQEADFLAAKLRSANLKKANLCGADLEEANLCGADLEGAHLKDVNSSPEFPGLDAIVSVDQLSKVKTLYNAELDDELEKILRDNHPYLFSPTGKHPEDYF</sequence>
<dbReference type="STRING" id="1434107.MSBR3_1934"/>
<dbReference type="InterPro" id="IPR001646">
    <property type="entry name" value="5peptide_repeat"/>
</dbReference>
<dbReference type="Pfam" id="PF00805">
    <property type="entry name" value="Pentapeptide"/>
    <property type="match status" value="2"/>
</dbReference>
<name>A0A0E3SM78_METBA</name>
<dbReference type="SUPFAM" id="SSF141571">
    <property type="entry name" value="Pentapeptide repeat-like"/>
    <property type="match status" value="1"/>
</dbReference>
<organism evidence="2 3">
    <name type="scientific">Methanosarcina barkeri 3</name>
    <dbReference type="NCBI Taxonomy" id="1434107"/>
    <lineage>
        <taxon>Archaea</taxon>
        <taxon>Methanobacteriati</taxon>
        <taxon>Methanobacteriota</taxon>
        <taxon>Stenosarchaea group</taxon>
        <taxon>Methanomicrobia</taxon>
        <taxon>Methanosarcinales</taxon>
        <taxon>Methanosarcinaceae</taxon>
        <taxon>Methanosarcina</taxon>
    </lineage>
</organism>
<dbReference type="AlphaFoldDB" id="A0A0E3SM78"/>
<gene>
    <name evidence="2" type="ORF">MSBR3_1934</name>
</gene>
<accession>A0A0E3SM78</accession>
<keyword evidence="1" id="KW-0472">Membrane</keyword>
<keyword evidence="1" id="KW-1133">Transmembrane helix</keyword>
<reference evidence="2" key="1">
    <citation type="submission" date="2014-07" db="EMBL/GenBank/DDBJ databases">
        <title>Methanogenic archaea and the global carbon cycle.</title>
        <authorList>
            <person name="Henriksen J.R."/>
            <person name="Luke J."/>
            <person name="Reinhart S."/>
            <person name="Benedict M.N."/>
            <person name="Youngblut N.D."/>
            <person name="Metcalf M.E."/>
            <person name="Whitaker R.J."/>
            <person name="Metcalf W.W."/>
        </authorList>
    </citation>
    <scope>NUCLEOTIDE SEQUENCE [LARGE SCALE GENOMIC DNA]</scope>
    <source>
        <strain evidence="2">3</strain>
    </source>
</reference>
<dbReference type="OrthoDB" id="137892at2157"/>